<gene>
    <name evidence="3" type="ORF">KR50_10000</name>
</gene>
<proteinExistence type="predicted"/>
<evidence type="ECO:0000313" key="3">
    <source>
        <dbReference type="EMBL" id="KIL51119.1"/>
    </source>
</evidence>
<feature type="transmembrane region" description="Helical" evidence="1">
    <location>
        <begin position="339"/>
        <end position="361"/>
    </location>
</feature>
<keyword evidence="1" id="KW-0472">Membrane</keyword>
<dbReference type="OrthoDB" id="9807744at2"/>
<feature type="transmembrane region" description="Helical" evidence="1">
    <location>
        <begin position="302"/>
        <end position="319"/>
    </location>
</feature>
<evidence type="ECO:0000256" key="1">
    <source>
        <dbReference type="SAM" id="Phobius"/>
    </source>
</evidence>
<name>A0A0C2SB01_9BACL</name>
<dbReference type="Pfam" id="PF04235">
    <property type="entry name" value="DUF418"/>
    <property type="match status" value="1"/>
</dbReference>
<dbReference type="Proteomes" id="UP000031972">
    <property type="component" value="Unassembled WGS sequence"/>
</dbReference>
<dbReference type="InterPro" id="IPR052529">
    <property type="entry name" value="Bact_Transport_Assoc"/>
</dbReference>
<organism evidence="3 4">
    <name type="scientific">Jeotgalibacillus campisalis</name>
    <dbReference type="NCBI Taxonomy" id="220754"/>
    <lineage>
        <taxon>Bacteria</taxon>
        <taxon>Bacillati</taxon>
        <taxon>Bacillota</taxon>
        <taxon>Bacilli</taxon>
        <taxon>Bacillales</taxon>
        <taxon>Caryophanaceae</taxon>
        <taxon>Jeotgalibacillus</taxon>
    </lineage>
</organism>
<sequence length="415" mass="46287">MKGNGKMSSISMRDRIHTLDMIRGFALFGILIANMIAFKTPVFNSMSSLVEGESLPEGGLNSVLTILTALLVDGKFYPMFSMLFGLGFYIFYTRLMQRNLPATKLFMRRLVFLLFLGIIHLVFIWSGDILHTYAITGFLLPLFIHRSPKVIKIWGIALFLVGSLFFTLLLIGSGWSMEYSIAEGFETIESLKAGELAGASVMATGSYGEILEFRFFNEVLFIFFQVLLLVPTILPLFLIGLYFGKTGMFKDIEGNIKRWKKIFWLGLGIGAPLVGLSAAVQYNVFDWPSYLTSPVAEGLNMIGGPLLMLFYVALIVLVTRKASVEKMLMPFASVGRMALTNYLMQSIIAVIIFNGYGFGLFGQVSKAQGVGIAIVIYAVQVVLSYFILKKFNQGPLEFIWRKWTYGGTEKQSKAA</sequence>
<reference evidence="3 4" key="1">
    <citation type="submission" date="2015-01" db="EMBL/GenBank/DDBJ databases">
        <title>Jeotgalibacillus campisalis genome sequencing.</title>
        <authorList>
            <person name="Goh K.M."/>
            <person name="Chan K.-G."/>
            <person name="Yaakop A.S."/>
            <person name="Ee R."/>
            <person name="Gan H.M."/>
            <person name="Chan C.S."/>
        </authorList>
    </citation>
    <scope>NUCLEOTIDE SEQUENCE [LARGE SCALE GENOMIC DNA]</scope>
    <source>
        <strain evidence="3 4">SF-57</strain>
    </source>
</reference>
<keyword evidence="1" id="KW-1133">Transmembrane helix</keyword>
<feature type="domain" description="DUF418" evidence="2">
    <location>
        <begin position="243"/>
        <end position="406"/>
    </location>
</feature>
<feature type="transmembrane region" description="Helical" evidence="1">
    <location>
        <begin position="219"/>
        <end position="242"/>
    </location>
</feature>
<feature type="transmembrane region" description="Helical" evidence="1">
    <location>
        <begin position="76"/>
        <end position="93"/>
    </location>
</feature>
<dbReference type="EMBL" id="JXRR01000008">
    <property type="protein sequence ID" value="KIL51119.1"/>
    <property type="molecule type" value="Genomic_DNA"/>
</dbReference>
<feature type="transmembrane region" description="Helical" evidence="1">
    <location>
        <begin position="367"/>
        <end position="388"/>
    </location>
</feature>
<feature type="transmembrane region" description="Helical" evidence="1">
    <location>
        <begin position="262"/>
        <end position="282"/>
    </location>
</feature>
<comment type="caution">
    <text evidence="3">The sequence shown here is derived from an EMBL/GenBank/DDBJ whole genome shotgun (WGS) entry which is preliminary data.</text>
</comment>
<feature type="transmembrane region" description="Helical" evidence="1">
    <location>
        <begin position="153"/>
        <end position="175"/>
    </location>
</feature>
<keyword evidence="4" id="KW-1185">Reference proteome</keyword>
<dbReference type="InterPro" id="IPR007349">
    <property type="entry name" value="DUF418"/>
</dbReference>
<accession>A0A0C2SB01</accession>
<dbReference type="PANTHER" id="PTHR30590:SF2">
    <property type="entry name" value="INNER MEMBRANE PROTEIN"/>
    <property type="match status" value="1"/>
</dbReference>
<protein>
    <recommendedName>
        <fullName evidence="2">DUF418 domain-containing protein</fullName>
    </recommendedName>
</protein>
<dbReference type="PATRIC" id="fig|220754.4.peg.1020"/>
<feature type="transmembrane region" description="Helical" evidence="1">
    <location>
        <begin position="105"/>
        <end position="123"/>
    </location>
</feature>
<dbReference type="PANTHER" id="PTHR30590">
    <property type="entry name" value="INNER MEMBRANE PROTEIN"/>
    <property type="match status" value="1"/>
</dbReference>
<keyword evidence="1" id="KW-0812">Transmembrane</keyword>
<evidence type="ECO:0000313" key="4">
    <source>
        <dbReference type="Proteomes" id="UP000031972"/>
    </source>
</evidence>
<feature type="transmembrane region" description="Helical" evidence="1">
    <location>
        <begin position="129"/>
        <end position="146"/>
    </location>
</feature>
<feature type="transmembrane region" description="Helical" evidence="1">
    <location>
        <begin position="21"/>
        <end position="38"/>
    </location>
</feature>
<dbReference type="AlphaFoldDB" id="A0A0C2SB01"/>
<evidence type="ECO:0000259" key="2">
    <source>
        <dbReference type="Pfam" id="PF04235"/>
    </source>
</evidence>